<evidence type="ECO:0000313" key="4">
    <source>
        <dbReference type="Proteomes" id="UP001595840"/>
    </source>
</evidence>
<organism evidence="3 4">
    <name type="scientific">Simiduia curdlanivorans</name>
    <dbReference type="NCBI Taxonomy" id="1492769"/>
    <lineage>
        <taxon>Bacteria</taxon>
        <taxon>Pseudomonadati</taxon>
        <taxon>Pseudomonadota</taxon>
        <taxon>Gammaproteobacteria</taxon>
        <taxon>Cellvibrionales</taxon>
        <taxon>Cellvibrionaceae</taxon>
        <taxon>Simiduia</taxon>
    </lineage>
</organism>
<dbReference type="EMBL" id="JBHSCX010000021">
    <property type="protein sequence ID" value="MFC4363785.1"/>
    <property type="molecule type" value="Genomic_DNA"/>
</dbReference>
<keyword evidence="4" id="KW-1185">Reference proteome</keyword>
<evidence type="ECO:0000313" key="3">
    <source>
        <dbReference type="EMBL" id="MFC4363785.1"/>
    </source>
</evidence>
<evidence type="ECO:0000256" key="1">
    <source>
        <dbReference type="SAM" id="MobiDB-lite"/>
    </source>
</evidence>
<name>A0ABV8V7B0_9GAMM</name>
<dbReference type="Proteomes" id="UP001595840">
    <property type="component" value="Unassembled WGS sequence"/>
</dbReference>
<feature type="signal peptide" evidence="2">
    <location>
        <begin position="1"/>
        <end position="18"/>
    </location>
</feature>
<feature type="chain" id="PRO_5047224879" evidence="2">
    <location>
        <begin position="19"/>
        <end position="161"/>
    </location>
</feature>
<reference evidence="4" key="1">
    <citation type="journal article" date="2019" name="Int. J. Syst. Evol. Microbiol.">
        <title>The Global Catalogue of Microorganisms (GCM) 10K type strain sequencing project: providing services to taxonomists for standard genome sequencing and annotation.</title>
        <authorList>
            <consortium name="The Broad Institute Genomics Platform"/>
            <consortium name="The Broad Institute Genome Sequencing Center for Infectious Disease"/>
            <person name="Wu L."/>
            <person name="Ma J."/>
        </authorList>
    </citation>
    <scope>NUCLEOTIDE SEQUENCE [LARGE SCALE GENOMIC DNA]</scope>
    <source>
        <strain evidence="4">CECT 8570</strain>
    </source>
</reference>
<gene>
    <name evidence="3" type="ORF">ACFOX3_15825</name>
</gene>
<comment type="caution">
    <text evidence="3">The sequence shown here is derived from an EMBL/GenBank/DDBJ whole genome shotgun (WGS) entry which is preliminary data.</text>
</comment>
<sequence length="161" mass="17955">MSKIGLLTLSFLLFSCHAVDIRETHSYLYQNHPLPENVWNSIDVGVTNTQWLLQHVGPPSFIEKSNDQQTFTYRYEEHVKKHTAVFLFYQRQKTDRKEKVHSVILKNNIVVAHSDITPRPPVSETGVSLPANDAAAEAEKDTGASNQEASGAQPAEGASPE</sequence>
<keyword evidence="2" id="KW-0732">Signal</keyword>
<dbReference type="PROSITE" id="PS51257">
    <property type="entry name" value="PROKAR_LIPOPROTEIN"/>
    <property type="match status" value="1"/>
</dbReference>
<feature type="region of interest" description="Disordered" evidence="1">
    <location>
        <begin position="115"/>
        <end position="161"/>
    </location>
</feature>
<evidence type="ECO:0000256" key="2">
    <source>
        <dbReference type="SAM" id="SignalP"/>
    </source>
</evidence>
<protein>
    <submittedName>
        <fullName evidence="3">Uncharacterized protein</fullName>
    </submittedName>
</protein>
<proteinExistence type="predicted"/>
<accession>A0ABV8V7B0</accession>
<dbReference type="RefSeq" id="WP_290263374.1">
    <property type="nucleotide sequence ID" value="NZ_JAUFQG010000004.1"/>
</dbReference>